<sequence length="394" mass="45552">MNQNHIKDLLRKHFEGNISLAELHELEQFFLTQPKETWVKMLNEIDVPQYFDISKSEEEIDNRLQEIYQTIQKEAFMEKPVLKLNEGKFQWKPLIKYLAAACALIIGFAIYFNQKTELPQEIKIVTDILPAKNIAQINLDNGKSIEVDSSKVGVLYKDDQIEVYKSESGEISYRAAKESDGVPQYITVRTPKAGVTTVKLADGTVVELNADSYIKYPIEFAEDFREVTVEGELLFKVASNKSWPFKVKSNKQQLEVLGTTFNLQTRDGIDKTTLIEGSVKITVAEKEYLLKPGDESIVSDKVNIKNVNTTEKTAWSEKRFVFHNSSFIEILKEIENWYDVEFVMEEHLDLNVQMVGEVSRRIKLRELLNILEMNSKYKFEIQERRVFVKKNTAN</sequence>
<dbReference type="InterPro" id="IPR032508">
    <property type="entry name" value="FecR_C"/>
</dbReference>
<evidence type="ECO:0000256" key="1">
    <source>
        <dbReference type="SAM" id="Phobius"/>
    </source>
</evidence>
<gene>
    <name evidence="4" type="ORF">GCM10022216_07710</name>
</gene>
<dbReference type="InterPro" id="IPR006860">
    <property type="entry name" value="FecR"/>
</dbReference>
<dbReference type="EMBL" id="BAAAZI010000004">
    <property type="protein sequence ID" value="GAA4134556.1"/>
    <property type="molecule type" value="Genomic_DNA"/>
</dbReference>
<reference evidence="5" key="1">
    <citation type="journal article" date="2019" name="Int. J. Syst. Evol. Microbiol.">
        <title>The Global Catalogue of Microorganisms (GCM) 10K type strain sequencing project: providing services to taxonomists for standard genome sequencing and annotation.</title>
        <authorList>
            <consortium name="The Broad Institute Genomics Platform"/>
            <consortium name="The Broad Institute Genome Sequencing Center for Infectious Disease"/>
            <person name="Wu L."/>
            <person name="Ma J."/>
        </authorList>
    </citation>
    <scope>NUCLEOTIDE SEQUENCE [LARGE SCALE GENOMIC DNA]</scope>
    <source>
        <strain evidence="5">JCM 16704</strain>
    </source>
</reference>
<dbReference type="Proteomes" id="UP001500101">
    <property type="component" value="Unassembled WGS sequence"/>
</dbReference>
<dbReference type="Gene3D" id="2.60.120.1440">
    <property type="match status" value="1"/>
</dbReference>
<keyword evidence="1" id="KW-0812">Transmembrane</keyword>
<dbReference type="Pfam" id="PF16344">
    <property type="entry name" value="FecR_C"/>
    <property type="match status" value="1"/>
</dbReference>
<accession>A0ABP7YEL8</accession>
<proteinExistence type="predicted"/>
<keyword evidence="1" id="KW-1133">Transmembrane helix</keyword>
<protein>
    <recommendedName>
        <fullName evidence="6">FecR family protein</fullName>
    </recommendedName>
</protein>
<evidence type="ECO:0000313" key="4">
    <source>
        <dbReference type="EMBL" id="GAA4134556.1"/>
    </source>
</evidence>
<feature type="domain" description="Protein FecR C-terminal" evidence="3">
    <location>
        <begin position="319"/>
        <end position="388"/>
    </location>
</feature>
<dbReference type="RefSeq" id="WP_344673364.1">
    <property type="nucleotide sequence ID" value="NZ_BAAAZI010000004.1"/>
</dbReference>
<dbReference type="PANTHER" id="PTHR30273">
    <property type="entry name" value="PERIPLASMIC SIGNAL SENSOR AND SIGMA FACTOR ACTIVATOR FECR-RELATED"/>
    <property type="match status" value="1"/>
</dbReference>
<keyword evidence="5" id="KW-1185">Reference proteome</keyword>
<dbReference type="InterPro" id="IPR012373">
    <property type="entry name" value="Ferrdict_sens_TM"/>
</dbReference>
<name>A0ABP7YEL8_9SPHI</name>
<evidence type="ECO:0008006" key="6">
    <source>
        <dbReference type="Google" id="ProtNLM"/>
    </source>
</evidence>
<evidence type="ECO:0000259" key="2">
    <source>
        <dbReference type="Pfam" id="PF04773"/>
    </source>
</evidence>
<evidence type="ECO:0000259" key="3">
    <source>
        <dbReference type="Pfam" id="PF16344"/>
    </source>
</evidence>
<feature type="transmembrane region" description="Helical" evidence="1">
    <location>
        <begin position="94"/>
        <end position="112"/>
    </location>
</feature>
<dbReference type="PANTHER" id="PTHR30273:SF2">
    <property type="entry name" value="PROTEIN FECR"/>
    <property type="match status" value="1"/>
</dbReference>
<feature type="domain" description="FecR protein" evidence="2">
    <location>
        <begin position="187"/>
        <end position="280"/>
    </location>
</feature>
<dbReference type="Gene3D" id="3.55.50.30">
    <property type="match status" value="1"/>
</dbReference>
<organism evidence="4 5">
    <name type="scientific">Sphingobacterium kyonggiense</name>
    <dbReference type="NCBI Taxonomy" id="714075"/>
    <lineage>
        <taxon>Bacteria</taxon>
        <taxon>Pseudomonadati</taxon>
        <taxon>Bacteroidota</taxon>
        <taxon>Sphingobacteriia</taxon>
        <taxon>Sphingobacteriales</taxon>
        <taxon>Sphingobacteriaceae</taxon>
        <taxon>Sphingobacterium</taxon>
    </lineage>
</organism>
<dbReference type="Pfam" id="PF04773">
    <property type="entry name" value="FecR"/>
    <property type="match status" value="1"/>
</dbReference>
<keyword evidence="1" id="KW-0472">Membrane</keyword>
<comment type="caution">
    <text evidence="4">The sequence shown here is derived from an EMBL/GenBank/DDBJ whole genome shotgun (WGS) entry which is preliminary data.</text>
</comment>
<evidence type="ECO:0000313" key="5">
    <source>
        <dbReference type="Proteomes" id="UP001500101"/>
    </source>
</evidence>